<feature type="transmembrane region" description="Helical" evidence="9">
    <location>
        <begin position="299"/>
        <end position="322"/>
    </location>
</feature>
<evidence type="ECO:0000313" key="10">
    <source>
        <dbReference type="EMBL" id="KAG0320007.1"/>
    </source>
</evidence>
<keyword evidence="4" id="KW-0378">Hydrolase</keyword>
<organism evidence="10 11">
    <name type="scientific">Dissophora globulifera</name>
    <dbReference type="NCBI Taxonomy" id="979702"/>
    <lineage>
        <taxon>Eukaryota</taxon>
        <taxon>Fungi</taxon>
        <taxon>Fungi incertae sedis</taxon>
        <taxon>Mucoromycota</taxon>
        <taxon>Mortierellomycotina</taxon>
        <taxon>Mortierellomycetes</taxon>
        <taxon>Mortierellales</taxon>
        <taxon>Mortierellaceae</taxon>
        <taxon>Dissophora</taxon>
    </lineage>
</organism>
<evidence type="ECO:0000256" key="4">
    <source>
        <dbReference type="ARBA" id="ARBA00022801"/>
    </source>
</evidence>
<evidence type="ECO:0008006" key="12">
    <source>
        <dbReference type="Google" id="ProtNLM"/>
    </source>
</evidence>
<evidence type="ECO:0000256" key="9">
    <source>
        <dbReference type="SAM" id="Phobius"/>
    </source>
</evidence>
<dbReference type="OrthoDB" id="29661at2759"/>
<keyword evidence="5" id="KW-0256">Endoplasmic reticulum</keyword>
<evidence type="ECO:0000256" key="1">
    <source>
        <dbReference type="ARBA" id="ARBA00004477"/>
    </source>
</evidence>
<dbReference type="GO" id="GO:0006465">
    <property type="term" value="P:signal peptide processing"/>
    <property type="evidence" value="ECO:0007669"/>
    <property type="project" value="TreeGrafter"/>
</dbReference>
<name>A0A9P6UUA8_9FUNG</name>
<dbReference type="Pfam" id="PF04258">
    <property type="entry name" value="Peptidase_A22B"/>
    <property type="match status" value="1"/>
</dbReference>
<reference evidence="10" key="1">
    <citation type="journal article" date="2020" name="Fungal Divers.">
        <title>Resolving the Mortierellaceae phylogeny through synthesis of multi-gene phylogenetics and phylogenomics.</title>
        <authorList>
            <person name="Vandepol N."/>
            <person name="Liber J."/>
            <person name="Desiro A."/>
            <person name="Na H."/>
            <person name="Kennedy M."/>
            <person name="Barry K."/>
            <person name="Grigoriev I.V."/>
            <person name="Miller A.N."/>
            <person name="O'Donnell K."/>
            <person name="Stajich J.E."/>
            <person name="Bonito G."/>
        </authorList>
    </citation>
    <scope>NUCLEOTIDE SEQUENCE</scope>
    <source>
        <strain evidence="10">REB-010B</strain>
    </source>
</reference>
<dbReference type="EMBL" id="JAAAIP010000299">
    <property type="protein sequence ID" value="KAG0320007.1"/>
    <property type="molecule type" value="Genomic_DNA"/>
</dbReference>
<evidence type="ECO:0000256" key="8">
    <source>
        <dbReference type="SAM" id="MobiDB-lite"/>
    </source>
</evidence>
<keyword evidence="3 9" id="KW-0812">Transmembrane</keyword>
<keyword evidence="7 9" id="KW-0472">Membrane</keyword>
<dbReference type="GO" id="GO:0098554">
    <property type="term" value="C:cytoplasmic side of endoplasmic reticulum membrane"/>
    <property type="evidence" value="ECO:0007669"/>
    <property type="project" value="TreeGrafter"/>
</dbReference>
<dbReference type="AlphaFoldDB" id="A0A9P6UUA8"/>
<dbReference type="GO" id="GO:0042500">
    <property type="term" value="F:aspartic endopeptidase activity, intramembrane cleaving"/>
    <property type="evidence" value="ECO:0007669"/>
    <property type="project" value="InterPro"/>
</dbReference>
<accession>A0A9P6UUA8</accession>
<dbReference type="InterPro" id="IPR007369">
    <property type="entry name" value="Peptidase_A22B_SPP"/>
</dbReference>
<keyword evidence="11" id="KW-1185">Reference proteome</keyword>
<sequence length="417" mass="45443">MGLNYVVSPVIVEQGLYVAHAALTAMAFVPICFGSLASLRKWKNPDDTKRTLTRQIGESDSEEQDFPAESISVQAAFVMPVYGSAAVYGLHYLFTHLDKTYVSYALASYLGLLGVFASTLVGVDILGFIARLLHIPVDRYHIKLAKNSADFYTASFTVLHMFMLVVSILLSGYYALTKNWIASNIFAASLALGAVQVFSLESFKAGIVLMGGMSLYDILWRYGADVMTTVVRNFDGPFRIVFPRLLFGLPAGQAYKFLSLGVGDIVVPGLFAALCLRFDQHKAGIKNPELGQSMNFRKPYFIACVVASVLGLGSSFAISLVYKRVPPTIVFVSAACILSVLMTASVRGETQQVFSYVSVEGLEAARIKKVAQDKKRQRAQASAARYAPRTTRLPNVIKEESLASSGSRPSRSNAGEE</sequence>
<feature type="transmembrane region" description="Helical" evidence="9">
    <location>
        <begin position="328"/>
        <end position="346"/>
    </location>
</feature>
<dbReference type="SMART" id="SM00730">
    <property type="entry name" value="PSN"/>
    <property type="match status" value="1"/>
</dbReference>
<feature type="transmembrane region" description="Helical" evidence="9">
    <location>
        <begin position="106"/>
        <end position="130"/>
    </location>
</feature>
<comment type="similarity">
    <text evidence="2">Belongs to the peptidase A22B family.</text>
</comment>
<dbReference type="PANTHER" id="PTHR12174:SF23">
    <property type="entry name" value="MINOR HISTOCOMPATIBILITY ANTIGEN H13"/>
    <property type="match status" value="1"/>
</dbReference>
<evidence type="ECO:0000313" key="11">
    <source>
        <dbReference type="Proteomes" id="UP000738325"/>
    </source>
</evidence>
<evidence type="ECO:0000256" key="5">
    <source>
        <dbReference type="ARBA" id="ARBA00022824"/>
    </source>
</evidence>
<dbReference type="GO" id="GO:0098553">
    <property type="term" value="C:lumenal side of endoplasmic reticulum membrane"/>
    <property type="evidence" value="ECO:0007669"/>
    <property type="project" value="TreeGrafter"/>
</dbReference>
<feature type="compositionally biased region" description="Low complexity" evidence="8">
    <location>
        <begin position="402"/>
        <end position="417"/>
    </location>
</feature>
<feature type="transmembrane region" description="Helical" evidence="9">
    <location>
        <begin position="17"/>
        <end position="39"/>
    </location>
</feature>
<dbReference type="InterPro" id="IPR006639">
    <property type="entry name" value="Preselin/SPP"/>
</dbReference>
<feature type="transmembrane region" description="Helical" evidence="9">
    <location>
        <begin position="257"/>
        <end position="278"/>
    </location>
</feature>
<evidence type="ECO:0000256" key="2">
    <source>
        <dbReference type="ARBA" id="ARBA00006859"/>
    </source>
</evidence>
<feature type="compositionally biased region" description="Low complexity" evidence="8">
    <location>
        <begin position="379"/>
        <end position="389"/>
    </location>
</feature>
<evidence type="ECO:0000256" key="7">
    <source>
        <dbReference type="ARBA" id="ARBA00023136"/>
    </source>
</evidence>
<protein>
    <recommendedName>
        <fullName evidence="12">Signal peptide peptidase</fullName>
    </recommendedName>
</protein>
<evidence type="ECO:0000256" key="3">
    <source>
        <dbReference type="ARBA" id="ARBA00022692"/>
    </source>
</evidence>
<gene>
    <name evidence="10" type="ORF">BGZ99_004721</name>
</gene>
<feature type="transmembrane region" description="Helical" evidence="9">
    <location>
        <begin position="151"/>
        <end position="174"/>
    </location>
</feature>
<keyword evidence="6 9" id="KW-1133">Transmembrane helix</keyword>
<comment type="caution">
    <text evidence="10">The sequence shown here is derived from an EMBL/GenBank/DDBJ whole genome shotgun (WGS) entry which is preliminary data.</text>
</comment>
<feature type="region of interest" description="Disordered" evidence="8">
    <location>
        <begin position="378"/>
        <end position="417"/>
    </location>
</feature>
<feature type="transmembrane region" description="Helical" evidence="9">
    <location>
        <begin position="180"/>
        <end position="198"/>
    </location>
</feature>
<evidence type="ECO:0000256" key="6">
    <source>
        <dbReference type="ARBA" id="ARBA00022989"/>
    </source>
</evidence>
<dbReference type="Proteomes" id="UP000738325">
    <property type="component" value="Unassembled WGS sequence"/>
</dbReference>
<proteinExistence type="inferred from homology"/>
<dbReference type="PANTHER" id="PTHR12174">
    <property type="entry name" value="SIGNAL PEPTIDE PEPTIDASE"/>
    <property type="match status" value="1"/>
</dbReference>
<comment type="subcellular location">
    <subcellularLocation>
        <location evidence="1">Endoplasmic reticulum membrane</location>
        <topology evidence="1">Multi-pass membrane protein</topology>
    </subcellularLocation>
</comment>
<dbReference type="GO" id="GO:0033619">
    <property type="term" value="P:membrane protein proteolysis"/>
    <property type="evidence" value="ECO:0007669"/>
    <property type="project" value="TreeGrafter"/>
</dbReference>